<dbReference type="PANTHER" id="PTHR34057:SF1">
    <property type="entry name" value="ELONGATION FACTOR"/>
    <property type="match status" value="1"/>
</dbReference>
<protein>
    <submittedName>
        <fullName evidence="2">Uncharacterized protein LOC109014346</fullName>
    </submittedName>
</protein>
<organism evidence="1 2">
    <name type="scientific">Juglans regia</name>
    <name type="common">English walnut</name>
    <dbReference type="NCBI Taxonomy" id="51240"/>
    <lineage>
        <taxon>Eukaryota</taxon>
        <taxon>Viridiplantae</taxon>
        <taxon>Streptophyta</taxon>
        <taxon>Embryophyta</taxon>
        <taxon>Tracheophyta</taxon>
        <taxon>Spermatophyta</taxon>
        <taxon>Magnoliopsida</taxon>
        <taxon>eudicotyledons</taxon>
        <taxon>Gunneridae</taxon>
        <taxon>Pentapetalae</taxon>
        <taxon>rosids</taxon>
        <taxon>fabids</taxon>
        <taxon>Fagales</taxon>
        <taxon>Juglandaceae</taxon>
        <taxon>Juglans</taxon>
    </lineage>
</organism>
<evidence type="ECO:0000313" key="1">
    <source>
        <dbReference type="Proteomes" id="UP000235220"/>
    </source>
</evidence>
<dbReference type="GeneID" id="109014346"/>
<gene>
    <name evidence="2" type="primary">LOC109014346</name>
</gene>
<dbReference type="AlphaFoldDB" id="A0A2I4H847"/>
<dbReference type="Proteomes" id="UP000235220">
    <property type="component" value="Chromosome 7"/>
</dbReference>
<dbReference type="STRING" id="51240.A0A2I4H847"/>
<sequence>MAPGQSFMDIDLDIKPHFTGKMAPDSSLTNPDGKGLRCKSNCEGTNTGTQAMLDDQNNAPKCPEDPEVDIIGCTIKSDIRLSKCEDPDATEYSSSFADTTSDIENLSGLSEGEVESQFFGDSSLASPFEALSSSFPMRKKLTNHWRNFIRPLMWRCKWTELRIKEIESQALKYSRQSAAYDQRKHSGFDQLTFEGLGSKSLPFSSQCFRTKAVKRRKRKRVEETTDITSYMSQHNLFSYLEIKKSDPDGNSMAGDFGNPVITNPNGDCNDKFEMDNDWSFLELKDGEHLLEQVLWKIEMVHSRVHKLKAQIDMVLAKNASKFSSSENLSLLAPCDVQTSSAHSPTFSAGNGDNVSVGPIYTPTKQISEYDNADIVMPGSAILSYGAAVNVPDIIESTVGMLSAADVTLHQPQIGDSSEDIVDSVLAHSEAAEAERHTFKSMGNQSTETHQEPEIGDQEESTTPSLIPMSEPLSVEKSVGPPEPSTLTCCLASSDVHFPRNKRKRGERKAGSGIWSRKSSGEADSQ</sequence>
<name>A0A2I4H847_JUGRE</name>
<keyword evidence="1" id="KW-1185">Reference proteome</keyword>
<accession>A0A2I4H847</accession>
<dbReference type="Gramene" id="Jr07_21520_p1">
    <property type="protein sequence ID" value="cds.Jr07_21520_p1"/>
    <property type="gene ID" value="Jr07_21520"/>
</dbReference>
<dbReference type="OrthoDB" id="21648at2759"/>
<dbReference type="RefSeq" id="XP_018852319.1">
    <property type="nucleotide sequence ID" value="XM_018996774.2"/>
</dbReference>
<evidence type="ECO:0000313" key="2">
    <source>
        <dbReference type="RefSeq" id="XP_018852319.1"/>
    </source>
</evidence>
<reference evidence="2" key="1">
    <citation type="submission" date="2025-08" db="UniProtKB">
        <authorList>
            <consortium name="RefSeq"/>
        </authorList>
    </citation>
    <scope>IDENTIFICATION</scope>
    <source>
        <tissue evidence="2">Leaves</tissue>
    </source>
</reference>
<dbReference type="FunCoup" id="A0A2I4H847">
    <property type="interactions" value="1254"/>
</dbReference>
<dbReference type="KEGG" id="jre:109014346"/>
<proteinExistence type="predicted"/>
<dbReference type="InterPro" id="IPR038745">
    <property type="entry name" value="AT4G37440-like"/>
</dbReference>
<dbReference type="PANTHER" id="PTHR34057">
    <property type="entry name" value="ELONGATION FACTOR"/>
    <property type="match status" value="1"/>
</dbReference>
<dbReference type="CDD" id="cd11650">
    <property type="entry name" value="AT4G37440_like"/>
    <property type="match status" value="1"/>
</dbReference>